<name>A0A2H0RH20_9BACT</name>
<dbReference type="GO" id="GO:0016887">
    <property type="term" value="F:ATP hydrolysis activity"/>
    <property type="evidence" value="ECO:0007669"/>
    <property type="project" value="TreeGrafter"/>
</dbReference>
<dbReference type="Gene3D" id="3.40.50.300">
    <property type="entry name" value="P-loop containing nucleotide triphosphate hydrolases"/>
    <property type="match status" value="1"/>
</dbReference>
<dbReference type="AlphaFoldDB" id="A0A2H0RH20"/>
<dbReference type="PANTHER" id="PTHR30258">
    <property type="entry name" value="TYPE II SECRETION SYSTEM PROTEIN GSPE-RELATED"/>
    <property type="match status" value="1"/>
</dbReference>
<accession>A0A2H0RH20</accession>
<dbReference type="GO" id="GO:0005886">
    <property type="term" value="C:plasma membrane"/>
    <property type="evidence" value="ECO:0007669"/>
    <property type="project" value="TreeGrafter"/>
</dbReference>
<dbReference type="PANTHER" id="PTHR30258:SF1">
    <property type="entry name" value="PROTEIN TRANSPORT PROTEIN HOFB HOMOLOG"/>
    <property type="match status" value="1"/>
</dbReference>
<sequence>GVEAKLFEIFNREIRKPNGLILLTGPTGSGKTTTLYSFLREINSTATKIITIEDPIEYHLEGINQTQVNVKQGYTFLSGLRSALRQDPDIIMVGEIRDAETAKIAVQSSLTGHLVFSTLHTNNAQGAIPRLIDLGLNPKIITSALTLAIAQRLLRKLCPHCKQKRIMTADEKDLVGKILDSIKEKRPDLIPEDWSGDQADPQIYQAVGCAECHQSGYNGREGIFEAILMDDAVAQATIVNPNEKEIKLAAKPQKILDMRQDGILKVIKGETTIEEVGRVIDLAEEII</sequence>
<keyword evidence="2" id="KW-0547">Nucleotide-binding</keyword>
<feature type="domain" description="Bacterial type II secretion system protein E" evidence="4">
    <location>
        <begin position="84"/>
        <end position="98"/>
    </location>
</feature>
<dbReference type="Pfam" id="PF00437">
    <property type="entry name" value="T2SSE"/>
    <property type="match status" value="1"/>
</dbReference>
<comment type="caution">
    <text evidence="5">The sequence shown here is derived from an EMBL/GenBank/DDBJ whole genome shotgun (WGS) entry which is preliminary data.</text>
</comment>
<dbReference type="GO" id="GO:0005524">
    <property type="term" value="F:ATP binding"/>
    <property type="evidence" value="ECO:0007669"/>
    <property type="project" value="UniProtKB-KW"/>
</dbReference>
<dbReference type="CDD" id="cd01129">
    <property type="entry name" value="PulE-GspE-like"/>
    <property type="match status" value="1"/>
</dbReference>
<keyword evidence="3" id="KW-0067">ATP-binding</keyword>
<evidence type="ECO:0000259" key="4">
    <source>
        <dbReference type="PROSITE" id="PS00662"/>
    </source>
</evidence>
<feature type="non-terminal residue" evidence="5">
    <location>
        <position position="1"/>
    </location>
</feature>
<organism evidence="5 6">
    <name type="scientific">Candidatus Vogelbacteria bacterium CG10_big_fil_rev_8_21_14_0_10_49_38</name>
    <dbReference type="NCBI Taxonomy" id="1975043"/>
    <lineage>
        <taxon>Bacteria</taxon>
        <taxon>Candidatus Vogeliibacteriota</taxon>
    </lineage>
</organism>
<evidence type="ECO:0000256" key="1">
    <source>
        <dbReference type="ARBA" id="ARBA00006611"/>
    </source>
</evidence>
<dbReference type="SUPFAM" id="SSF52540">
    <property type="entry name" value="P-loop containing nucleoside triphosphate hydrolases"/>
    <property type="match status" value="1"/>
</dbReference>
<protein>
    <recommendedName>
        <fullName evidence="4">Bacterial type II secretion system protein E domain-containing protein</fullName>
    </recommendedName>
</protein>
<gene>
    <name evidence="5" type="ORF">COV08_03735</name>
</gene>
<evidence type="ECO:0000313" key="6">
    <source>
        <dbReference type="Proteomes" id="UP000230431"/>
    </source>
</evidence>
<dbReference type="InterPro" id="IPR001482">
    <property type="entry name" value="T2SS/T4SS_dom"/>
</dbReference>
<evidence type="ECO:0000313" key="5">
    <source>
        <dbReference type="EMBL" id="PIR45747.1"/>
    </source>
</evidence>
<evidence type="ECO:0000256" key="3">
    <source>
        <dbReference type="ARBA" id="ARBA00022840"/>
    </source>
</evidence>
<proteinExistence type="inferred from homology"/>
<dbReference type="InterPro" id="IPR027417">
    <property type="entry name" value="P-loop_NTPase"/>
</dbReference>
<dbReference type="Proteomes" id="UP000230431">
    <property type="component" value="Unassembled WGS sequence"/>
</dbReference>
<dbReference type="SMART" id="SM00382">
    <property type="entry name" value="AAA"/>
    <property type="match status" value="1"/>
</dbReference>
<dbReference type="InterPro" id="IPR003593">
    <property type="entry name" value="AAA+_ATPase"/>
</dbReference>
<comment type="similarity">
    <text evidence="1">Belongs to the GSP E family.</text>
</comment>
<dbReference type="EMBL" id="PCYK01000030">
    <property type="protein sequence ID" value="PIR45747.1"/>
    <property type="molecule type" value="Genomic_DNA"/>
</dbReference>
<evidence type="ECO:0000256" key="2">
    <source>
        <dbReference type="ARBA" id="ARBA00022741"/>
    </source>
</evidence>
<dbReference type="PROSITE" id="PS00662">
    <property type="entry name" value="T2SP_E"/>
    <property type="match status" value="1"/>
</dbReference>
<reference evidence="5 6" key="1">
    <citation type="submission" date="2017-09" db="EMBL/GenBank/DDBJ databases">
        <title>Depth-based differentiation of microbial function through sediment-hosted aquifers and enrichment of novel symbionts in the deep terrestrial subsurface.</title>
        <authorList>
            <person name="Probst A.J."/>
            <person name="Ladd B."/>
            <person name="Jarett J.K."/>
            <person name="Geller-Mcgrath D.E."/>
            <person name="Sieber C.M."/>
            <person name="Emerson J.B."/>
            <person name="Anantharaman K."/>
            <person name="Thomas B.C."/>
            <person name="Malmstrom R."/>
            <person name="Stieglmeier M."/>
            <person name="Klingl A."/>
            <person name="Woyke T."/>
            <person name="Ryan C.M."/>
            <person name="Banfield J.F."/>
        </authorList>
    </citation>
    <scope>NUCLEOTIDE SEQUENCE [LARGE SCALE GENOMIC DNA]</scope>
    <source>
        <strain evidence="5">CG10_big_fil_rev_8_21_14_0_10_49_38</strain>
    </source>
</reference>